<dbReference type="InterPro" id="IPR017046">
    <property type="entry name" value="Prenylcysteine_Oxase1"/>
</dbReference>
<proteinExistence type="inferred from homology"/>
<feature type="domain" description="Prenylcysteine lyase" evidence="8">
    <location>
        <begin position="98"/>
        <end position="463"/>
    </location>
</feature>
<keyword evidence="3" id="KW-0285">Flavoprotein</keyword>
<keyword evidence="4" id="KW-0732">Signal</keyword>
<accession>A0A8E0RJ04</accession>
<evidence type="ECO:0000256" key="4">
    <source>
        <dbReference type="ARBA" id="ARBA00022729"/>
    </source>
</evidence>
<dbReference type="PANTHER" id="PTHR15944">
    <property type="entry name" value="FARNESYLCYSTEINE LYASE"/>
    <property type="match status" value="1"/>
</dbReference>
<dbReference type="InterPro" id="IPR010795">
    <property type="entry name" value="Prenylcys_lyase"/>
</dbReference>
<evidence type="ECO:0000256" key="3">
    <source>
        <dbReference type="ARBA" id="ARBA00022630"/>
    </source>
</evidence>
<keyword evidence="7" id="KW-0325">Glycoprotein</keyword>
<evidence type="ECO:0000256" key="5">
    <source>
        <dbReference type="ARBA" id="ARBA00022827"/>
    </source>
</evidence>
<protein>
    <submittedName>
        <fullName evidence="9">Prenylcysteine oxidase</fullName>
    </submittedName>
</protein>
<dbReference type="GO" id="GO:0030327">
    <property type="term" value="P:prenylated protein catabolic process"/>
    <property type="evidence" value="ECO:0007669"/>
    <property type="project" value="TreeGrafter"/>
</dbReference>
<evidence type="ECO:0000259" key="8">
    <source>
        <dbReference type="Pfam" id="PF07156"/>
    </source>
</evidence>
<dbReference type="Pfam" id="PF07156">
    <property type="entry name" value="Prenylcys_lyase"/>
    <property type="match status" value="1"/>
</dbReference>
<evidence type="ECO:0000313" key="10">
    <source>
        <dbReference type="Proteomes" id="UP000728185"/>
    </source>
</evidence>
<dbReference type="EMBL" id="LUCM01011475">
    <property type="protein sequence ID" value="KAA0183923.1"/>
    <property type="molecule type" value="Genomic_DNA"/>
</dbReference>
<keyword evidence="6" id="KW-0560">Oxidoreductase</keyword>
<dbReference type="PANTHER" id="PTHR15944:SF0">
    <property type="entry name" value="PRENYLCYSTEINE LYASE DOMAIN-CONTAINING PROTEIN"/>
    <property type="match status" value="1"/>
</dbReference>
<sequence>MGGATAAHFLRKQFGSRCSITLFEQSGRIGGRMKSATFAGRLVETGASIFHSKNRYMSQLAREFGLTVGPLTKTDGRFAFYNGFGSCAFSTLGCSRITGTFRMLWRYGLDTLKTTWFVDAMIRDFSKIYRLQDSGHCFTTTAHLLTALRPEFLQMTTCSYEKWLTEKLKLNEKITNELAYGLISNNYCQDQTVHAFVGFISFATVLPKLQFVLDGNELLPANLVKQALSSNPNGAPKDFVHARVQSISPLSSDNRYAVEYLEDGQKRSKQEKFDYVILAAPLHQESAIEGKKSLILPKFTYQRVDHSFFSGVLKEESFGLKANLDQPEQEIAILPTKSAYLEDVKCLFRSLISSTAEEGTLKRTWAVFSEPKRISDPIGWFSTQYFRQPSGRAGLHVPTDDKPLLVQWLAYPTYKPVENPEKELGQFVLAPRLYYVNAIEHAASCMEMAAIGGRNVALLIAADRQAAGQIYNATEHPKRIIVNKFSIPSIHNR</sequence>
<evidence type="ECO:0000256" key="2">
    <source>
        <dbReference type="ARBA" id="ARBA00009967"/>
    </source>
</evidence>
<gene>
    <name evidence="9" type="ORF">FBUS_01328</name>
</gene>
<comment type="cofactor">
    <cofactor evidence="1">
        <name>FAD</name>
        <dbReference type="ChEBI" id="CHEBI:57692"/>
    </cofactor>
</comment>
<dbReference type="InterPro" id="IPR036188">
    <property type="entry name" value="FAD/NAD-bd_sf"/>
</dbReference>
<keyword evidence="10" id="KW-1185">Reference proteome</keyword>
<evidence type="ECO:0000256" key="6">
    <source>
        <dbReference type="ARBA" id="ARBA00023002"/>
    </source>
</evidence>
<dbReference type="Pfam" id="PF13450">
    <property type="entry name" value="NAD_binding_8"/>
    <property type="match status" value="1"/>
</dbReference>
<dbReference type="OrthoDB" id="437369at2759"/>
<evidence type="ECO:0000313" key="9">
    <source>
        <dbReference type="EMBL" id="KAA0183923.1"/>
    </source>
</evidence>
<evidence type="ECO:0000256" key="1">
    <source>
        <dbReference type="ARBA" id="ARBA00001974"/>
    </source>
</evidence>
<dbReference type="GO" id="GO:0001735">
    <property type="term" value="F:prenylcysteine oxidase activity"/>
    <property type="evidence" value="ECO:0007669"/>
    <property type="project" value="InterPro"/>
</dbReference>
<keyword evidence="5" id="KW-0274">FAD</keyword>
<dbReference type="SUPFAM" id="SSF51905">
    <property type="entry name" value="FAD/NAD(P)-binding domain"/>
    <property type="match status" value="1"/>
</dbReference>
<dbReference type="GO" id="GO:0030328">
    <property type="term" value="P:prenylcysteine catabolic process"/>
    <property type="evidence" value="ECO:0007669"/>
    <property type="project" value="InterPro"/>
</dbReference>
<comment type="caution">
    <text evidence="9">The sequence shown here is derived from an EMBL/GenBank/DDBJ whole genome shotgun (WGS) entry which is preliminary data.</text>
</comment>
<dbReference type="Proteomes" id="UP000728185">
    <property type="component" value="Unassembled WGS sequence"/>
</dbReference>
<dbReference type="Gene3D" id="3.50.50.60">
    <property type="entry name" value="FAD/NAD(P)-binding domain"/>
    <property type="match status" value="1"/>
</dbReference>
<name>A0A8E0RJ04_9TREM</name>
<evidence type="ECO:0000256" key="7">
    <source>
        <dbReference type="ARBA" id="ARBA00023180"/>
    </source>
</evidence>
<organism evidence="9 10">
    <name type="scientific">Fasciolopsis buskii</name>
    <dbReference type="NCBI Taxonomy" id="27845"/>
    <lineage>
        <taxon>Eukaryota</taxon>
        <taxon>Metazoa</taxon>
        <taxon>Spiralia</taxon>
        <taxon>Lophotrochozoa</taxon>
        <taxon>Platyhelminthes</taxon>
        <taxon>Trematoda</taxon>
        <taxon>Digenea</taxon>
        <taxon>Plagiorchiida</taxon>
        <taxon>Echinostomata</taxon>
        <taxon>Echinostomatoidea</taxon>
        <taxon>Fasciolidae</taxon>
        <taxon>Fasciolopsis</taxon>
    </lineage>
</organism>
<dbReference type="AlphaFoldDB" id="A0A8E0RJ04"/>
<reference evidence="9" key="1">
    <citation type="submission" date="2019-05" db="EMBL/GenBank/DDBJ databases">
        <title>Annotation for the trematode Fasciolopsis buski.</title>
        <authorList>
            <person name="Choi Y.-J."/>
        </authorList>
    </citation>
    <scope>NUCLEOTIDE SEQUENCE</scope>
    <source>
        <strain evidence="9">HT</strain>
        <tissue evidence="9">Whole worm</tissue>
    </source>
</reference>
<comment type="similarity">
    <text evidence="2">Belongs to the prenylcysteine oxidase family.</text>
</comment>